<keyword evidence="2" id="KW-0547">Nucleotide-binding</keyword>
<dbReference type="Proteomes" id="UP000054248">
    <property type="component" value="Unassembled WGS sequence"/>
</dbReference>
<evidence type="ECO:0000313" key="4">
    <source>
        <dbReference type="EMBL" id="KIO34611.1"/>
    </source>
</evidence>
<dbReference type="SMART" id="SM00174">
    <property type="entry name" value="RHO"/>
    <property type="match status" value="1"/>
</dbReference>
<dbReference type="CDD" id="cd00876">
    <property type="entry name" value="Ras"/>
    <property type="match status" value="1"/>
</dbReference>
<evidence type="ECO:0000313" key="5">
    <source>
        <dbReference type="Proteomes" id="UP000054248"/>
    </source>
</evidence>
<dbReference type="OrthoDB" id="5976022at2759"/>
<accession>A0A0C3QX56</accession>
<dbReference type="AlphaFoldDB" id="A0A0C3QX56"/>
<dbReference type="PROSITE" id="PS51421">
    <property type="entry name" value="RAS"/>
    <property type="match status" value="1"/>
</dbReference>
<dbReference type="InterPro" id="IPR001806">
    <property type="entry name" value="Small_GTPase"/>
</dbReference>
<dbReference type="GO" id="GO:0005525">
    <property type="term" value="F:GTP binding"/>
    <property type="evidence" value="ECO:0007669"/>
    <property type="project" value="UniProtKB-KW"/>
</dbReference>
<evidence type="ECO:0000256" key="3">
    <source>
        <dbReference type="ARBA" id="ARBA00023134"/>
    </source>
</evidence>
<proteinExistence type="predicted"/>
<evidence type="ECO:0000256" key="2">
    <source>
        <dbReference type="ARBA" id="ARBA00022741"/>
    </source>
</evidence>
<dbReference type="SMART" id="SM00175">
    <property type="entry name" value="RAB"/>
    <property type="match status" value="1"/>
</dbReference>
<dbReference type="InterPro" id="IPR005225">
    <property type="entry name" value="Small_GTP-bd"/>
</dbReference>
<dbReference type="EMBL" id="KN822942">
    <property type="protein sequence ID" value="KIO34611.1"/>
    <property type="molecule type" value="Genomic_DNA"/>
</dbReference>
<dbReference type="InterPro" id="IPR027417">
    <property type="entry name" value="P-loop_NTPase"/>
</dbReference>
<dbReference type="SMART" id="SM00173">
    <property type="entry name" value="RAS"/>
    <property type="match status" value="1"/>
</dbReference>
<dbReference type="NCBIfam" id="TIGR00231">
    <property type="entry name" value="small_GTP"/>
    <property type="match status" value="1"/>
</dbReference>
<reference evidence="5" key="2">
    <citation type="submission" date="2015-01" db="EMBL/GenBank/DDBJ databases">
        <title>Evolutionary Origins and Diversification of the Mycorrhizal Mutualists.</title>
        <authorList>
            <consortium name="DOE Joint Genome Institute"/>
            <consortium name="Mycorrhizal Genomics Consortium"/>
            <person name="Kohler A."/>
            <person name="Kuo A."/>
            <person name="Nagy L.G."/>
            <person name="Floudas D."/>
            <person name="Copeland A."/>
            <person name="Barry K.W."/>
            <person name="Cichocki N."/>
            <person name="Veneault-Fourrey C."/>
            <person name="LaButti K."/>
            <person name="Lindquist E.A."/>
            <person name="Lipzen A."/>
            <person name="Lundell T."/>
            <person name="Morin E."/>
            <person name="Murat C."/>
            <person name="Riley R."/>
            <person name="Ohm R."/>
            <person name="Sun H."/>
            <person name="Tunlid A."/>
            <person name="Henrissat B."/>
            <person name="Grigoriev I.V."/>
            <person name="Hibbett D.S."/>
            <person name="Martin F."/>
        </authorList>
    </citation>
    <scope>NUCLEOTIDE SEQUENCE [LARGE SCALE GENOMIC DNA]</scope>
    <source>
        <strain evidence="5">MUT 4182</strain>
    </source>
</reference>
<dbReference type="PANTHER" id="PTHR24070">
    <property type="entry name" value="RAS, DI-RAS, AND RHEB FAMILY MEMBERS OF SMALL GTPASE SUPERFAMILY"/>
    <property type="match status" value="1"/>
</dbReference>
<dbReference type="GO" id="GO:0007165">
    <property type="term" value="P:signal transduction"/>
    <property type="evidence" value="ECO:0007669"/>
    <property type="project" value="InterPro"/>
</dbReference>
<sequence length="190" mass="21332">MRVFSAVVLGAGGVGKSALTVRFVQNTFADSYDPTIEETYRKPIKVDDGFCMLEVVDTAGAEQFTAQSEIYIQLTEERSMRDVEFLRHQIYRIRGVPIPDTGSSLGSSTSALPIVIVGAKSDLISEREVSRDRMASLSQEWGCPFYETSAKMNWNVTEVFEEIVRQIRATIPEEEQLRIKKRKGGKCLVQ</sequence>
<dbReference type="SUPFAM" id="SSF52540">
    <property type="entry name" value="P-loop containing nucleoside triphosphate hydrolases"/>
    <property type="match status" value="1"/>
</dbReference>
<dbReference type="PROSITE" id="PS51419">
    <property type="entry name" value="RAB"/>
    <property type="match status" value="1"/>
</dbReference>
<dbReference type="HOGENOM" id="CLU_041217_9_8_1"/>
<dbReference type="GO" id="GO:0003924">
    <property type="term" value="F:GTPase activity"/>
    <property type="evidence" value="ECO:0007669"/>
    <property type="project" value="InterPro"/>
</dbReference>
<reference evidence="4 5" key="1">
    <citation type="submission" date="2014-04" db="EMBL/GenBank/DDBJ databases">
        <authorList>
            <consortium name="DOE Joint Genome Institute"/>
            <person name="Kuo A."/>
            <person name="Girlanda M."/>
            <person name="Perotto S."/>
            <person name="Kohler A."/>
            <person name="Nagy L.G."/>
            <person name="Floudas D."/>
            <person name="Copeland A."/>
            <person name="Barry K.W."/>
            <person name="Cichocki N."/>
            <person name="Veneault-Fourrey C."/>
            <person name="LaButti K."/>
            <person name="Lindquist E.A."/>
            <person name="Lipzen A."/>
            <person name="Lundell T."/>
            <person name="Morin E."/>
            <person name="Murat C."/>
            <person name="Sun H."/>
            <person name="Tunlid A."/>
            <person name="Henrissat B."/>
            <person name="Grigoriev I.V."/>
            <person name="Hibbett D.S."/>
            <person name="Martin F."/>
            <person name="Nordberg H.P."/>
            <person name="Cantor M.N."/>
            <person name="Hua S.X."/>
        </authorList>
    </citation>
    <scope>NUCLEOTIDE SEQUENCE [LARGE SCALE GENOMIC DNA]</scope>
    <source>
        <strain evidence="4 5">MUT 4182</strain>
    </source>
</reference>
<gene>
    <name evidence="4" type="ORF">M407DRAFT_13400</name>
</gene>
<dbReference type="Pfam" id="PF00071">
    <property type="entry name" value="Ras"/>
    <property type="match status" value="1"/>
</dbReference>
<dbReference type="PRINTS" id="PR00449">
    <property type="entry name" value="RASTRNSFRMNG"/>
</dbReference>
<dbReference type="GO" id="GO:0005886">
    <property type="term" value="C:plasma membrane"/>
    <property type="evidence" value="ECO:0007669"/>
    <property type="project" value="UniProtKB-SubCell"/>
</dbReference>
<keyword evidence="3" id="KW-0342">GTP-binding</keyword>
<dbReference type="Gene3D" id="3.40.50.300">
    <property type="entry name" value="P-loop containing nucleotide triphosphate hydrolases"/>
    <property type="match status" value="1"/>
</dbReference>
<comment type="subcellular location">
    <subcellularLocation>
        <location evidence="1">Cell membrane</location>
        <topology evidence="1">Lipid-anchor</topology>
        <orientation evidence="1">Cytoplasmic side</orientation>
    </subcellularLocation>
</comment>
<evidence type="ECO:0000256" key="1">
    <source>
        <dbReference type="ARBA" id="ARBA00004342"/>
    </source>
</evidence>
<dbReference type="InterPro" id="IPR020849">
    <property type="entry name" value="Small_GTPase_Ras-type"/>
</dbReference>
<name>A0A0C3QX56_9AGAM</name>
<keyword evidence="5" id="KW-1185">Reference proteome</keyword>
<protein>
    <submittedName>
        <fullName evidence="4">Uncharacterized protein</fullName>
    </submittedName>
</protein>
<organism evidence="4 5">
    <name type="scientific">Tulasnella calospora MUT 4182</name>
    <dbReference type="NCBI Taxonomy" id="1051891"/>
    <lineage>
        <taxon>Eukaryota</taxon>
        <taxon>Fungi</taxon>
        <taxon>Dikarya</taxon>
        <taxon>Basidiomycota</taxon>
        <taxon>Agaricomycotina</taxon>
        <taxon>Agaricomycetes</taxon>
        <taxon>Cantharellales</taxon>
        <taxon>Tulasnellaceae</taxon>
        <taxon>Tulasnella</taxon>
    </lineage>
</organism>
<dbReference type="STRING" id="1051891.A0A0C3QX56"/>